<feature type="domain" description="EVE" evidence="1">
    <location>
        <begin position="2"/>
        <end position="149"/>
    </location>
</feature>
<dbReference type="Gene3D" id="3.10.590.10">
    <property type="entry name" value="ph1033 like domains"/>
    <property type="match status" value="1"/>
</dbReference>
<dbReference type="InterPro" id="IPR015947">
    <property type="entry name" value="PUA-like_sf"/>
</dbReference>
<dbReference type="Proteomes" id="UP001205861">
    <property type="component" value="Unassembled WGS sequence"/>
</dbReference>
<dbReference type="Pfam" id="PF01878">
    <property type="entry name" value="EVE"/>
    <property type="match status" value="1"/>
</dbReference>
<reference evidence="2 3" key="1">
    <citation type="submission" date="2022-08" db="EMBL/GenBank/DDBJ databases">
        <title>Reclassification of Massilia species as members of the genera Telluria, Duganella, Pseudoduganella, Mokoshia gen. nov. and Zemynaea gen. nov. using orthogonal and non-orthogonal genome-based approaches.</title>
        <authorList>
            <person name="Bowman J.P."/>
        </authorList>
    </citation>
    <scope>NUCLEOTIDE SEQUENCE [LARGE SCALE GENOMIC DNA]</scope>
    <source>
        <strain evidence="2 3">JCM 31607</strain>
    </source>
</reference>
<name>A0ABT2BEB8_9BURK</name>
<evidence type="ECO:0000313" key="2">
    <source>
        <dbReference type="EMBL" id="MCS0606868.1"/>
    </source>
</evidence>
<keyword evidence="3" id="KW-1185">Reference proteome</keyword>
<dbReference type="InterPro" id="IPR002740">
    <property type="entry name" value="EVE_domain"/>
</dbReference>
<dbReference type="RefSeq" id="WP_258854665.1">
    <property type="nucleotide sequence ID" value="NZ_JANUGV010000001.1"/>
</dbReference>
<evidence type="ECO:0000313" key="3">
    <source>
        <dbReference type="Proteomes" id="UP001205861"/>
    </source>
</evidence>
<comment type="caution">
    <text evidence="2">The sequence shown here is derived from an EMBL/GenBank/DDBJ whole genome shotgun (WGS) entry which is preliminary data.</text>
</comment>
<dbReference type="InterPro" id="IPR052181">
    <property type="entry name" value="5hmC_binding"/>
</dbReference>
<gene>
    <name evidence="2" type="ORF">NX773_01650</name>
</gene>
<dbReference type="PANTHER" id="PTHR14087">
    <property type="entry name" value="THYMOCYTE NUCLEAR PROTEIN 1"/>
    <property type="match status" value="1"/>
</dbReference>
<evidence type="ECO:0000259" key="1">
    <source>
        <dbReference type="Pfam" id="PF01878"/>
    </source>
</evidence>
<dbReference type="EMBL" id="JANUGV010000001">
    <property type="protein sequence ID" value="MCS0606868.1"/>
    <property type="molecule type" value="Genomic_DNA"/>
</dbReference>
<proteinExistence type="predicted"/>
<sequence>MRYWLMKSEPDEVSFDDVLAAPDRTTAWFGVRNYQARNFMRDQMQPGDGVLFYHSSCAAPGVAGIAEVASGPYPDASQFDPSSKYFDAKATREQPRWISVDVRAVEKGRYLPLTEMRGVPELDDMVLLRKGSRLSISPVTPGEWNAVLRLIRQEQ</sequence>
<dbReference type="PANTHER" id="PTHR14087:SF7">
    <property type="entry name" value="THYMOCYTE NUCLEAR PROTEIN 1"/>
    <property type="match status" value="1"/>
</dbReference>
<organism evidence="2 3">
    <name type="scientific">Massilia solisilvae</name>
    <dbReference type="NCBI Taxonomy" id="1811225"/>
    <lineage>
        <taxon>Bacteria</taxon>
        <taxon>Pseudomonadati</taxon>
        <taxon>Pseudomonadota</taxon>
        <taxon>Betaproteobacteria</taxon>
        <taxon>Burkholderiales</taxon>
        <taxon>Oxalobacteraceae</taxon>
        <taxon>Telluria group</taxon>
        <taxon>Massilia</taxon>
    </lineage>
</organism>
<accession>A0ABT2BEB8</accession>
<dbReference type="InterPro" id="IPR047197">
    <property type="entry name" value="THYN1-like_EVE"/>
</dbReference>
<dbReference type="SUPFAM" id="SSF88697">
    <property type="entry name" value="PUA domain-like"/>
    <property type="match status" value="1"/>
</dbReference>
<protein>
    <submittedName>
        <fullName evidence="2">EVE domain-containing protein</fullName>
    </submittedName>
</protein>
<dbReference type="CDD" id="cd21133">
    <property type="entry name" value="EVE"/>
    <property type="match status" value="1"/>
</dbReference>